<evidence type="ECO:0000313" key="2">
    <source>
        <dbReference type="EMBL" id="MBD1420793.1"/>
    </source>
</evidence>
<dbReference type="RefSeq" id="WP_190312533.1">
    <property type="nucleotide sequence ID" value="NZ_JACNYL010000001.1"/>
</dbReference>
<reference evidence="2 3" key="1">
    <citation type="submission" date="2020-08" db="EMBL/GenBank/DDBJ databases">
        <title>Sphingobacterium sp. DN00404 isolated from aquaculture water.</title>
        <authorList>
            <person name="Zhang M."/>
        </authorList>
    </citation>
    <scope>NUCLEOTIDE SEQUENCE [LARGE SCALE GENOMIC DNA]</scope>
    <source>
        <strain evidence="2 3">KCTC 42746</strain>
    </source>
</reference>
<dbReference type="InterPro" id="IPR029044">
    <property type="entry name" value="Nucleotide-diphossugar_trans"/>
</dbReference>
<organism evidence="2 3">
    <name type="scientific">Sphingobacterium chuzhouense</name>
    <dbReference type="NCBI Taxonomy" id="1742264"/>
    <lineage>
        <taxon>Bacteria</taxon>
        <taxon>Pseudomonadati</taxon>
        <taxon>Bacteroidota</taxon>
        <taxon>Sphingobacteriia</taxon>
        <taxon>Sphingobacteriales</taxon>
        <taxon>Sphingobacteriaceae</taxon>
        <taxon>Sphingobacterium</taxon>
    </lineage>
</organism>
<evidence type="ECO:0000259" key="1">
    <source>
        <dbReference type="Pfam" id="PF00535"/>
    </source>
</evidence>
<gene>
    <name evidence="2" type="ORF">H8B21_04320</name>
</gene>
<dbReference type="Gene3D" id="3.90.550.10">
    <property type="entry name" value="Spore Coat Polysaccharide Biosynthesis Protein SpsA, Chain A"/>
    <property type="match status" value="1"/>
</dbReference>
<accession>A0ABR7XNP0</accession>
<dbReference type="Proteomes" id="UP000651112">
    <property type="component" value="Unassembled WGS sequence"/>
</dbReference>
<sequence>MQQLAPIILFAYNRPSHTRQALLALQKNLLAEDSILYVFSDGAKSHAAEDAVEEVRSLLREPWNFKDIHIIERPKNFGLAKNVIDGVSNVIKKHRKAIILEDDVLFSKYALTYFNEALTRYENEERVMHIGGFVYELDRSKLPETFFTRYVASQAWATWQRAWDFLDEDINNLVQQFDANKIAAFTFDNTMNFWRQIQQQKEKKIDSWAVRWYASVFLQGGLALSPHQSLIENIGHDGTGVHSDVSRIFDVTVREEPIRNFPPIVEESKEGYLALRHYFKHRKGNIIERAIRFVRNKLNK</sequence>
<keyword evidence="3" id="KW-1185">Reference proteome</keyword>
<comment type="caution">
    <text evidence="2">The sequence shown here is derived from an EMBL/GenBank/DDBJ whole genome shotgun (WGS) entry which is preliminary data.</text>
</comment>
<dbReference type="EMBL" id="JACNYL010000001">
    <property type="protein sequence ID" value="MBD1420793.1"/>
    <property type="molecule type" value="Genomic_DNA"/>
</dbReference>
<name>A0ABR7XNP0_9SPHI</name>
<evidence type="ECO:0000313" key="3">
    <source>
        <dbReference type="Proteomes" id="UP000651112"/>
    </source>
</evidence>
<dbReference type="InterPro" id="IPR001173">
    <property type="entry name" value="Glyco_trans_2-like"/>
</dbReference>
<dbReference type="SUPFAM" id="SSF53448">
    <property type="entry name" value="Nucleotide-diphospho-sugar transferases"/>
    <property type="match status" value="1"/>
</dbReference>
<feature type="domain" description="Glycosyltransferase 2-like" evidence="1">
    <location>
        <begin position="7"/>
        <end position="142"/>
    </location>
</feature>
<dbReference type="Pfam" id="PF00535">
    <property type="entry name" value="Glycos_transf_2"/>
    <property type="match status" value="1"/>
</dbReference>
<protein>
    <submittedName>
        <fullName evidence="2">Glycosyltransferase</fullName>
    </submittedName>
</protein>
<proteinExistence type="predicted"/>